<proteinExistence type="predicted"/>
<gene>
    <name evidence="1" type="ORF">BDM02DRAFT_981282</name>
</gene>
<dbReference type="Proteomes" id="UP000886501">
    <property type="component" value="Unassembled WGS sequence"/>
</dbReference>
<organism evidence="1 2">
    <name type="scientific">Thelephora ganbajun</name>
    <name type="common">Ganba fungus</name>
    <dbReference type="NCBI Taxonomy" id="370292"/>
    <lineage>
        <taxon>Eukaryota</taxon>
        <taxon>Fungi</taxon>
        <taxon>Dikarya</taxon>
        <taxon>Basidiomycota</taxon>
        <taxon>Agaricomycotina</taxon>
        <taxon>Agaricomycetes</taxon>
        <taxon>Thelephorales</taxon>
        <taxon>Thelephoraceae</taxon>
        <taxon>Thelephora</taxon>
    </lineage>
</organism>
<evidence type="ECO:0000313" key="1">
    <source>
        <dbReference type="EMBL" id="KAF9644413.1"/>
    </source>
</evidence>
<reference evidence="1" key="1">
    <citation type="submission" date="2019-10" db="EMBL/GenBank/DDBJ databases">
        <authorList>
            <consortium name="DOE Joint Genome Institute"/>
            <person name="Kuo A."/>
            <person name="Miyauchi S."/>
            <person name="Kiss E."/>
            <person name="Drula E."/>
            <person name="Kohler A."/>
            <person name="Sanchez-Garcia M."/>
            <person name="Andreopoulos B."/>
            <person name="Barry K.W."/>
            <person name="Bonito G."/>
            <person name="Buee M."/>
            <person name="Carver A."/>
            <person name="Chen C."/>
            <person name="Cichocki N."/>
            <person name="Clum A."/>
            <person name="Culley D."/>
            <person name="Crous P.W."/>
            <person name="Fauchery L."/>
            <person name="Girlanda M."/>
            <person name="Hayes R."/>
            <person name="Keri Z."/>
            <person name="Labutti K."/>
            <person name="Lipzen A."/>
            <person name="Lombard V."/>
            <person name="Magnuson J."/>
            <person name="Maillard F."/>
            <person name="Morin E."/>
            <person name="Murat C."/>
            <person name="Nolan M."/>
            <person name="Ohm R."/>
            <person name="Pangilinan J."/>
            <person name="Pereira M."/>
            <person name="Perotto S."/>
            <person name="Peter M."/>
            <person name="Riley R."/>
            <person name="Sitrit Y."/>
            <person name="Stielow B."/>
            <person name="Szollosi G."/>
            <person name="Zifcakova L."/>
            <person name="Stursova M."/>
            <person name="Spatafora J.W."/>
            <person name="Tedersoo L."/>
            <person name="Vaario L.-M."/>
            <person name="Yamada A."/>
            <person name="Yan M."/>
            <person name="Wang P."/>
            <person name="Xu J."/>
            <person name="Bruns T."/>
            <person name="Baldrian P."/>
            <person name="Vilgalys R."/>
            <person name="Henrissat B."/>
            <person name="Grigoriev I.V."/>
            <person name="Hibbett D."/>
            <person name="Nagy L.G."/>
            <person name="Martin F.M."/>
        </authorList>
    </citation>
    <scope>NUCLEOTIDE SEQUENCE</scope>
    <source>
        <strain evidence="1">P2</strain>
    </source>
</reference>
<evidence type="ECO:0000313" key="2">
    <source>
        <dbReference type="Proteomes" id="UP000886501"/>
    </source>
</evidence>
<dbReference type="EMBL" id="MU118140">
    <property type="protein sequence ID" value="KAF9644413.1"/>
    <property type="molecule type" value="Genomic_DNA"/>
</dbReference>
<keyword evidence="2" id="KW-1185">Reference proteome</keyword>
<name>A0ACB6Z4A1_THEGA</name>
<sequence>MGPPYAAIHDLSRSLTPLSSIADSNDEVDRLLTGPVTPERSLADDRADEESDLSPLTSSDEETEDIDTTPRTMKGTRTLRPRGARALTLTVELSTPNTQTLSRPGKSSSVEQPSGKSKKRKRTESLTAETSHKTQKQRPKLDVYVSEDRCHQCRNRPRYAFMRCTSKVGSSESCKRLFCVSCITKRYPDDINFNPRLKKWKCPFCEDTCNCTKCCFKRNVRYTSTASVRIDQDMVLHYATLMPNNLNSKKRPPLQKSSKSTQKLKSARRPVREPAKTRTAVAPPERIPNVALNAATARDIESIIRGLADTAAMFEKFGCVSGEYWGVVFSNIDGGRIGVAYVGDKLPEIFILKDEGDGDLVDEPPPPPAKRLRVSSRAST</sequence>
<protein>
    <submittedName>
        <fullName evidence="1">Uncharacterized protein</fullName>
    </submittedName>
</protein>
<reference evidence="1" key="2">
    <citation type="journal article" date="2020" name="Nat. Commun.">
        <title>Large-scale genome sequencing of mycorrhizal fungi provides insights into the early evolution of symbiotic traits.</title>
        <authorList>
            <person name="Miyauchi S."/>
            <person name="Kiss E."/>
            <person name="Kuo A."/>
            <person name="Drula E."/>
            <person name="Kohler A."/>
            <person name="Sanchez-Garcia M."/>
            <person name="Morin E."/>
            <person name="Andreopoulos B."/>
            <person name="Barry K.W."/>
            <person name="Bonito G."/>
            <person name="Buee M."/>
            <person name="Carver A."/>
            <person name="Chen C."/>
            <person name="Cichocki N."/>
            <person name="Clum A."/>
            <person name="Culley D."/>
            <person name="Crous P.W."/>
            <person name="Fauchery L."/>
            <person name="Girlanda M."/>
            <person name="Hayes R.D."/>
            <person name="Keri Z."/>
            <person name="LaButti K."/>
            <person name="Lipzen A."/>
            <person name="Lombard V."/>
            <person name="Magnuson J."/>
            <person name="Maillard F."/>
            <person name="Murat C."/>
            <person name="Nolan M."/>
            <person name="Ohm R.A."/>
            <person name="Pangilinan J."/>
            <person name="Pereira M.F."/>
            <person name="Perotto S."/>
            <person name="Peter M."/>
            <person name="Pfister S."/>
            <person name="Riley R."/>
            <person name="Sitrit Y."/>
            <person name="Stielow J.B."/>
            <person name="Szollosi G."/>
            <person name="Zifcakova L."/>
            <person name="Stursova M."/>
            <person name="Spatafora J.W."/>
            <person name="Tedersoo L."/>
            <person name="Vaario L.M."/>
            <person name="Yamada A."/>
            <person name="Yan M."/>
            <person name="Wang P."/>
            <person name="Xu J."/>
            <person name="Bruns T."/>
            <person name="Baldrian P."/>
            <person name="Vilgalys R."/>
            <person name="Dunand C."/>
            <person name="Henrissat B."/>
            <person name="Grigoriev I.V."/>
            <person name="Hibbett D."/>
            <person name="Nagy L.G."/>
            <person name="Martin F.M."/>
        </authorList>
    </citation>
    <scope>NUCLEOTIDE SEQUENCE</scope>
    <source>
        <strain evidence="1">P2</strain>
    </source>
</reference>
<comment type="caution">
    <text evidence="1">The sequence shown here is derived from an EMBL/GenBank/DDBJ whole genome shotgun (WGS) entry which is preliminary data.</text>
</comment>
<accession>A0ACB6Z4A1</accession>